<evidence type="ECO:0000256" key="1">
    <source>
        <dbReference type="ARBA" id="ARBA00022612"/>
    </source>
</evidence>
<evidence type="ECO:0000259" key="2">
    <source>
        <dbReference type="Pfam" id="PF17289"/>
    </source>
</evidence>
<dbReference type="InterPro" id="IPR006517">
    <property type="entry name" value="Phage_terminase_lsu-like_C"/>
</dbReference>
<name>A0A510Y1Q4_MARHA</name>
<feature type="domain" description="Terminase large subunit gp17-like C-terminal" evidence="2">
    <location>
        <begin position="414"/>
        <end position="560"/>
    </location>
</feature>
<evidence type="ECO:0000313" key="4">
    <source>
        <dbReference type="Proteomes" id="UP000321051"/>
    </source>
</evidence>
<dbReference type="EMBL" id="BJUN01000001">
    <property type="protein sequence ID" value="GEK57113.1"/>
    <property type="molecule type" value="Genomic_DNA"/>
</dbReference>
<dbReference type="RefSeq" id="WP_198951232.1">
    <property type="nucleotide sequence ID" value="NZ_BJUN01000001.1"/>
</dbReference>
<accession>A0A510Y1Q4</accession>
<evidence type="ECO:0000313" key="3">
    <source>
        <dbReference type="EMBL" id="GEK57113.1"/>
    </source>
</evidence>
<dbReference type="InterPro" id="IPR027417">
    <property type="entry name" value="P-loop_NTPase"/>
</dbReference>
<comment type="caution">
    <text evidence="3">The sequence shown here is derived from an EMBL/GenBank/DDBJ whole genome shotgun (WGS) entry which is preliminary data.</text>
</comment>
<dbReference type="Proteomes" id="UP000321051">
    <property type="component" value="Unassembled WGS sequence"/>
</dbReference>
<dbReference type="NCBIfam" id="TIGR01630">
    <property type="entry name" value="psiM2_ORF9"/>
    <property type="match status" value="1"/>
</dbReference>
<dbReference type="Gene3D" id="3.30.420.240">
    <property type="match status" value="1"/>
</dbReference>
<dbReference type="Gene3D" id="3.40.50.300">
    <property type="entry name" value="P-loop containing nucleotide triphosphate hydrolases"/>
    <property type="match status" value="1"/>
</dbReference>
<reference evidence="3 4" key="1">
    <citation type="submission" date="2019-07" db="EMBL/GenBank/DDBJ databases">
        <title>Whole genome shotgun sequence of Marinococcus halophilus NBRC 102359.</title>
        <authorList>
            <person name="Hosoyama A."/>
            <person name="Uohara A."/>
            <person name="Ohji S."/>
            <person name="Ichikawa N."/>
        </authorList>
    </citation>
    <scope>NUCLEOTIDE SEQUENCE [LARGE SCALE GENOMIC DNA]</scope>
    <source>
        <strain evidence="3 4">NBRC 102359</strain>
    </source>
</reference>
<keyword evidence="1" id="KW-1188">Viral release from host cell</keyword>
<gene>
    <name evidence="3" type="ORF">MHA01_00180</name>
</gene>
<dbReference type="Pfam" id="PF17289">
    <property type="entry name" value="Terminase_6C"/>
    <property type="match status" value="1"/>
</dbReference>
<protein>
    <recommendedName>
        <fullName evidence="2">Terminase large subunit gp17-like C-terminal domain-containing protein</fullName>
    </recommendedName>
</protein>
<keyword evidence="4" id="KW-1185">Reference proteome</keyword>
<sequence>MSGNVGIVDRKFITDAEKRHERMGLIAEAVDMLSKLRKESGNLNERRTNQLIDYMEELKALKRIDQSENDLLSFAYEYFSEEYNPENGGNLIPEGIGIEDAPEFHQELTNIMNVVSNEEINKRVAWSAPRGHAKSAYLSNIFPVHQIAFGKRHYLLIISETDAAAKKFIEWIGDEFKHNEKLRNDFGELLSPEKSRNDKDNEHGFLSLTGTMVEAASIGKQLRGKRNGAHRPDLVICDDLESSKNTNTPDLIQKNIHWFNSVVIPIGEPDKTAFIYMGTAVTAEGLLQHVMNRSDFHSKKFAAIVQEPERGDLWEEFETILRDQENENRKADAEQLFEDNQTEMEKGVEVLWSKRWDYKSLIHEKVNMGTRAFNSEYMNNPIDTENAIFRPDEFSYFDYEEKHEKEKFFEYFTAWDIAMGKNKNSDYNAIVTVARDRRTGVYFVVEAWAKKVPAHQALNKALEIMKKYNPKVFMIETVAAQHDFYRQLRAAMPKEGIYRTKILPIQSKTKKEERIEALEPLIENGALRFMRHQRLLLEQLEQFPNGVNDDLPDALQMALEAGTKMRKLTHHKKPKGV</sequence>
<proteinExistence type="predicted"/>
<dbReference type="AlphaFoldDB" id="A0A510Y1Q4"/>
<dbReference type="InterPro" id="IPR035421">
    <property type="entry name" value="Terminase_6C"/>
</dbReference>
<organism evidence="3 4">
    <name type="scientific">Marinococcus halophilus</name>
    <dbReference type="NCBI Taxonomy" id="1371"/>
    <lineage>
        <taxon>Bacteria</taxon>
        <taxon>Bacillati</taxon>
        <taxon>Bacillota</taxon>
        <taxon>Bacilli</taxon>
        <taxon>Bacillales</taxon>
        <taxon>Bacillaceae</taxon>
        <taxon>Marinococcus</taxon>
    </lineage>
</organism>